<feature type="topological domain" description="Cytoplasmic" evidence="7">
    <location>
        <begin position="1"/>
        <end position="3"/>
    </location>
</feature>
<evidence type="ECO:0000313" key="10">
    <source>
        <dbReference type="Proteomes" id="UP001162030"/>
    </source>
</evidence>
<name>A0ABN8XBI2_9GAMM</name>
<dbReference type="HAMAP" id="MF_00599">
    <property type="entry name" value="FtsB"/>
    <property type="match status" value="1"/>
</dbReference>
<comment type="function">
    <text evidence="7">Essential cell division protein. May link together the upstream cell division proteins, which are predominantly cytoplasmic, with the downstream cell division proteins, which are predominantly periplasmic.</text>
</comment>
<dbReference type="InterPro" id="IPR007060">
    <property type="entry name" value="FtsL/DivIC"/>
</dbReference>
<keyword evidence="7" id="KW-0997">Cell inner membrane</keyword>
<evidence type="ECO:0000256" key="2">
    <source>
        <dbReference type="ARBA" id="ARBA00022618"/>
    </source>
</evidence>
<comment type="subcellular location">
    <subcellularLocation>
        <location evidence="7">Cell inner membrane</location>
        <topology evidence="7">Single-pass type II membrane protein</topology>
    </subcellularLocation>
    <text evidence="7">Localizes to the division septum.</text>
</comment>
<proteinExistence type="inferred from homology"/>
<dbReference type="RefSeq" id="WP_026609840.1">
    <property type="nucleotide sequence ID" value="NZ_OX458333.1"/>
</dbReference>
<dbReference type="NCBIfam" id="NF002058">
    <property type="entry name" value="PRK00888.1"/>
    <property type="match status" value="1"/>
</dbReference>
<feature type="topological domain" description="Periplasmic" evidence="7">
    <location>
        <begin position="22"/>
        <end position="117"/>
    </location>
</feature>
<dbReference type="GO" id="GO:0051301">
    <property type="term" value="P:cell division"/>
    <property type="evidence" value="ECO:0007669"/>
    <property type="project" value="UniProtKB-KW"/>
</dbReference>
<reference evidence="9 10" key="1">
    <citation type="submission" date="2023-03" db="EMBL/GenBank/DDBJ databases">
        <authorList>
            <person name="Pearce D."/>
        </authorList>
    </citation>
    <scope>NUCLEOTIDE SEQUENCE [LARGE SCALE GENOMIC DNA]</scope>
    <source>
        <strain evidence="9">Msz</strain>
    </source>
</reference>
<keyword evidence="2 7" id="KW-0132">Cell division</keyword>
<evidence type="ECO:0000256" key="1">
    <source>
        <dbReference type="ARBA" id="ARBA00022475"/>
    </source>
</evidence>
<evidence type="ECO:0000256" key="5">
    <source>
        <dbReference type="ARBA" id="ARBA00023136"/>
    </source>
</evidence>
<keyword evidence="1 7" id="KW-1003">Cell membrane</keyword>
<dbReference type="PANTHER" id="PTHR37485:SF1">
    <property type="entry name" value="CELL DIVISION PROTEIN FTSB"/>
    <property type="match status" value="1"/>
</dbReference>
<keyword evidence="7" id="KW-0175">Coiled coil</keyword>
<evidence type="ECO:0000256" key="7">
    <source>
        <dbReference type="HAMAP-Rule" id="MF_00599"/>
    </source>
</evidence>
<gene>
    <name evidence="7 9" type="primary">ftsB</name>
    <name evidence="9" type="ORF">MSZNOR_4502</name>
</gene>
<evidence type="ECO:0000256" key="3">
    <source>
        <dbReference type="ARBA" id="ARBA00022692"/>
    </source>
</evidence>
<evidence type="ECO:0000256" key="4">
    <source>
        <dbReference type="ARBA" id="ARBA00022989"/>
    </source>
</evidence>
<sequence>MRKLIIFLLVLIALLQYRLWLGDGGIAELQELQDRIDKLTEEGEKRRERNAALEADVRDLKEGTDAIEERARQELGMIKQGEIFIQVIEMPKNKTHEQAPRSKPTERNSPPVTERPR</sequence>
<keyword evidence="6 7" id="KW-0131">Cell cycle</keyword>
<evidence type="ECO:0000313" key="9">
    <source>
        <dbReference type="EMBL" id="CAI8953434.1"/>
    </source>
</evidence>
<dbReference type="EMBL" id="OX458333">
    <property type="protein sequence ID" value="CAI8953434.1"/>
    <property type="molecule type" value="Genomic_DNA"/>
</dbReference>
<organism evidence="9 10">
    <name type="scientific">Methylocaldum szegediense</name>
    <dbReference type="NCBI Taxonomy" id="73780"/>
    <lineage>
        <taxon>Bacteria</taxon>
        <taxon>Pseudomonadati</taxon>
        <taxon>Pseudomonadota</taxon>
        <taxon>Gammaproteobacteria</taxon>
        <taxon>Methylococcales</taxon>
        <taxon>Methylococcaceae</taxon>
        <taxon>Methylocaldum</taxon>
    </lineage>
</organism>
<comment type="subunit">
    <text evidence="7">Part of a complex composed of FtsB, FtsL and FtsQ.</text>
</comment>
<feature type="coiled-coil region" evidence="7">
    <location>
        <begin position="22"/>
        <end position="70"/>
    </location>
</feature>
<keyword evidence="10" id="KW-1185">Reference proteome</keyword>
<dbReference type="Proteomes" id="UP001162030">
    <property type="component" value="Chromosome"/>
</dbReference>
<accession>A0ABN8XBI2</accession>
<feature type="compositionally biased region" description="Basic and acidic residues" evidence="8">
    <location>
        <begin position="91"/>
        <end position="106"/>
    </location>
</feature>
<keyword evidence="4 7" id="KW-1133">Transmembrane helix</keyword>
<feature type="region of interest" description="Disordered" evidence="8">
    <location>
        <begin position="89"/>
        <end position="117"/>
    </location>
</feature>
<evidence type="ECO:0000256" key="8">
    <source>
        <dbReference type="SAM" id="MobiDB-lite"/>
    </source>
</evidence>
<keyword evidence="5 7" id="KW-0472">Membrane</keyword>
<protein>
    <recommendedName>
        <fullName evidence="7">Cell division protein FtsB</fullName>
    </recommendedName>
</protein>
<dbReference type="PANTHER" id="PTHR37485">
    <property type="entry name" value="CELL DIVISION PROTEIN FTSB"/>
    <property type="match status" value="1"/>
</dbReference>
<evidence type="ECO:0000256" key="6">
    <source>
        <dbReference type="ARBA" id="ARBA00023306"/>
    </source>
</evidence>
<comment type="similarity">
    <text evidence="7">Belongs to the FtsB family.</text>
</comment>
<dbReference type="InterPro" id="IPR023081">
    <property type="entry name" value="Cell_div_FtsB"/>
</dbReference>
<dbReference type="Pfam" id="PF04977">
    <property type="entry name" value="DivIC"/>
    <property type="match status" value="1"/>
</dbReference>
<keyword evidence="3 7" id="KW-0812">Transmembrane</keyword>